<protein>
    <submittedName>
        <fullName evidence="3">Uncharacterized protein</fullName>
    </submittedName>
</protein>
<accession>A0AAJ0C5L0</accession>
<feature type="region of interest" description="Disordered" evidence="1">
    <location>
        <begin position="1"/>
        <end position="53"/>
    </location>
</feature>
<sequence length="215" mass="23665">MTTRPILSNLRRALPRLPRGQPPPLHKTCPRRHKSTSSSAPGPGPDPSSRASRILSRLPPSLQRYASRLRGAPVSHVVAFLALHELTAVAPLLGLFGLFHYTDHVPVGYVTEHYGAYVGEGLARFERYFRRKGWFGFGEGEGDGEADVAAAGEGGALDRWQKDGRYKVVVEVALAYAITKALLPVRIVASLWATPWFAGVLGRLQMLVRRKRPPQ</sequence>
<dbReference type="PANTHER" id="PTHR28002">
    <property type="entry name" value="MIOREX COMPLEX COMPONENT 11"/>
    <property type="match status" value="1"/>
</dbReference>
<gene>
    <name evidence="3" type="ORF">QBC33DRAFT_274167</name>
</gene>
<feature type="compositionally biased region" description="Low complexity" evidence="1">
    <location>
        <begin position="36"/>
        <end position="53"/>
    </location>
</feature>
<dbReference type="GeneID" id="85306389"/>
<evidence type="ECO:0000313" key="4">
    <source>
        <dbReference type="Proteomes" id="UP001244011"/>
    </source>
</evidence>
<dbReference type="GO" id="GO:0005739">
    <property type="term" value="C:mitochondrion"/>
    <property type="evidence" value="ECO:0007669"/>
    <property type="project" value="TreeGrafter"/>
</dbReference>
<evidence type="ECO:0000256" key="1">
    <source>
        <dbReference type="SAM" id="MobiDB-lite"/>
    </source>
</evidence>
<reference evidence="3" key="1">
    <citation type="submission" date="2023-06" db="EMBL/GenBank/DDBJ databases">
        <title>Genome-scale phylogeny and comparative genomics of the fungal order Sordariales.</title>
        <authorList>
            <consortium name="Lawrence Berkeley National Laboratory"/>
            <person name="Hensen N."/>
            <person name="Bonometti L."/>
            <person name="Westerberg I."/>
            <person name="Brannstrom I.O."/>
            <person name="Guillou S."/>
            <person name="Cros-Aarteil S."/>
            <person name="Calhoun S."/>
            <person name="Haridas S."/>
            <person name="Kuo A."/>
            <person name="Mondo S."/>
            <person name="Pangilinan J."/>
            <person name="Riley R."/>
            <person name="Labutti K."/>
            <person name="Andreopoulos B."/>
            <person name="Lipzen A."/>
            <person name="Chen C."/>
            <person name="Yanf M."/>
            <person name="Daum C."/>
            <person name="Ng V."/>
            <person name="Clum A."/>
            <person name="Steindorff A."/>
            <person name="Ohm R."/>
            <person name="Martin F."/>
            <person name="Silar P."/>
            <person name="Natvig D."/>
            <person name="Lalanne C."/>
            <person name="Gautier V."/>
            <person name="Ament-Velasquez S.L."/>
            <person name="Kruys A."/>
            <person name="Hutchinson M.I."/>
            <person name="Powell A.J."/>
            <person name="Barry K."/>
            <person name="Miller A.N."/>
            <person name="Grigoriev I.V."/>
            <person name="Debuchy R."/>
            <person name="Gladieux P."/>
            <person name="Thoren M.H."/>
            <person name="Johannesson H."/>
        </authorList>
    </citation>
    <scope>NUCLEOTIDE SEQUENCE</scope>
    <source>
        <strain evidence="3">8032-3</strain>
    </source>
</reference>
<keyword evidence="2" id="KW-0812">Transmembrane</keyword>
<keyword evidence="2" id="KW-1133">Transmembrane helix</keyword>
<dbReference type="EMBL" id="MU839000">
    <property type="protein sequence ID" value="KAK1770588.1"/>
    <property type="molecule type" value="Genomic_DNA"/>
</dbReference>
<dbReference type="AlphaFoldDB" id="A0AAJ0C5L0"/>
<dbReference type="InterPro" id="IPR018811">
    <property type="entry name" value="MRX11"/>
</dbReference>
<feature type="compositionally biased region" description="Low complexity" evidence="1">
    <location>
        <begin position="10"/>
        <end position="19"/>
    </location>
</feature>
<proteinExistence type="predicted"/>
<feature type="transmembrane region" description="Helical" evidence="2">
    <location>
        <begin position="77"/>
        <end position="99"/>
    </location>
</feature>
<name>A0AAJ0C5L0_9PEZI</name>
<dbReference type="Pfam" id="PF10306">
    <property type="entry name" value="FLILHELTA"/>
    <property type="match status" value="1"/>
</dbReference>
<keyword evidence="4" id="KW-1185">Reference proteome</keyword>
<evidence type="ECO:0000313" key="3">
    <source>
        <dbReference type="EMBL" id="KAK1770588.1"/>
    </source>
</evidence>
<dbReference type="RefSeq" id="XP_060286801.1">
    <property type="nucleotide sequence ID" value="XM_060423202.1"/>
</dbReference>
<evidence type="ECO:0000256" key="2">
    <source>
        <dbReference type="SAM" id="Phobius"/>
    </source>
</evidence>
<keyword evidence="2" id="KW-0472">Membrane</keyword>
<organism evidence="3 4">
    <name type="scientific">Phialemonium atrogriseum</name>
    <dbReference type="NCBI Taxonomy" id="1093897"/>
    <lineage>
        <taxon>Eukaryota</taxon>
        <taxon>Fungi</taxon>
        <taxon>Dikarya</taxon>
        <taxon>Ascomycota</taxon>
        <taxon>Pezizomycotina</taxon>
        <taxon>Sordariomycetes</taxon>
        <taxon>Sordariomycetidae</taxon>
        <taxon>Cephalothecales</taxon>
        <taxon>Cephalothecaceae</taxon>
        <taxon>Phialemonium</taxon>
    </lineage>
</organism>
<dbReference type="PANTHER" id="PTHR28002:SF1">
    <property type="entry name" value="MIOREX COMPLEX COMPONENT 11"/>
    <property type="match status" value="1"/>
</dbReference>
<comment type="caution">
    <text evidence="3">The sequence shown here is derived from an EMBL/GenBank/DDBJ whole genome shotgun (WGS) entry which is preliminary data.</text>
</comment>
<dbReference type="Proteomes" id="UP001244011">
    <property type="component" value="Unassembled WGS sequence"/>
</dbReference>
<feature type="transmembrane region" description="Helical" evidence="2">
    <location>
        <begin position="181"/>
        <end position="202"/>
    </location>
</feature>